<dbReference type="GO" id="GO:0055088">
    <property type="term" value="P:lipid homeostasis"/>
    <property type="evidence" value="ECO:0007669"/>
    <property type="project" value="TreeGrafter"/>
</dbReference>
<feature type="domain" description="Acyl-CoA oxidase C-alpha1" evidence="8">
    <location>
        <begin position="311"/>
        <end position="370"/>
    </location>
</feature>
<keyword evidence="9" id="KW-1185">Reference proteome</keyword>
<feature type="domain" description="Acyl-coenzyme A oxidase N-terminal" evidence="7">
    <location>
        <begin position="39"/>
        <end position="162"/>
    </location>
</feature>
<evidence type="ECO:0000259" key="6">
    <source>
        <dbReference type="Pfam" id="PF02770"/>
    </source>
</evidence>
<feature type="region of interest" description="Disordered" evidence="5">
    <location>
        <begin position="1"/>
        <end position="25"/>
    </location>
</feature>
<dbReference type="Pfam" id="PF02770">
    <property type="entry name" value="Acyl-CoA_dh_M"/>
    <property type="match status" value="1"/>
</dbReference>
<keyword evidence="3" id="KW-0285">Flavoprotein</keyword>
<organism evidence="9 10">
    <name type="scientific">Actinia tenebrosa</name>
    <name type="common">Australian red waratah sea anemone</name>
    <dbReference type="NCBI Taxonomy" id="6105"/>
    <lineage>
        <taxon>Eukaryota</taxon>
        <taxon>Metazoa</taxon>
        <taxon>Cnidaria</taxon>
        <taxon>Anthozoa</taxon>
        <taxon>Hexacorallia</taxon>
        <taxon>Actiniaria</taxon>
        <taxon>Actiniidae</taxon>
        <taxon>Actinia</taxon>
    </lineage>
</organism>
<dbReference type="InterPro" id="IPR055060">
    <property type="entry name" value="ACOX_C_alpha1"/>
</dbReference>
<evidence type="ECO:0000259" key="8">
    <source>
        <dbReference type="Pfam" id="PF22924"/>
    </source>
</evidence>
<dbReference type="AlphaFoldDB" id="A0A6P8HRA4"/>
<dbReference type="InterPro" id="IPR046373">
    <property type="entry name" value="Acyl-CoA_Oxase/DH_mid-dom_sf"/>
</dbReference>
<dbReference type="InterPro" id="IPR029320">
    <property type="entry name" value="Acyl-CoA_ox_N"/>
</dbReference>
<proteinExistence type="predicted"/>
<evidence type="ECO:0000256" key="3">
    <source>
        <dbReference type="ARBA" id="ARBA00022630"/>
    </source>
</evidence>
<dbReference type="Gene3D" id="1.20.140.10">
    <property type="entry name" value="Butyryl-CoA Dehydrogenase, subunit A, domain 3"/>
    <property type="match status" value="1"/>
</dbReference>
<dbReference type="PANTHER" id="PTHR10909:SF390">
    <property type="entry name" value="PEROXISOMAL ACYL-COENZYME A OXIDASE 3"/>
    <property type="match status" value="1"/>
</dbReference>
<dbReference type="Gene3D" id="2.40.110.10">
    <property type="entry name" value="Butyryl-CoA Dehydrogenase, subunit A, domain 2"/>
    <property type="match status" value="1"/>
</dbReference>
<dbReference type="Proteomes" id="UP000515163">
    <property type="component" value="Unplaced"/>
</dbReference>
<keyword evidence="4" id="KW-0274">FAD</keyword>
<dbReference type="GO" id="GO:0033540">
    <property type="term" value="P:fatty acid beta-oxidation using acyl-CoA oxidase"/>
    <property type="evidence" value="ECO:0007669"/>
    <property type="project" value="TreeGrafter"/>
</dbReference>
<name>A0A6P8HRA4_ACTTE</name>
<evidence type="ECO:0000256" key="4">
    <source>
        <dbReference type="ARBA" id="ARBA00022827"/>
    </source>
</evidence>
<protein>
    <submittedName>
        <fullName evidence="10">Peroxisomal acyl-coenzyme A oxidase 3-like</fullName>
    </submittedName>
</protein>
<evidence type="ECO:0000256" key="2">
    <source>
        <dbReference type="ARBA" id="ARBA00005189"/>
    </source>
</evidence>
<dbReference type="SUPFAM" id="SSF47203">
    <property type="entry name" value="Acyl-CoA dehydrogenase C-terminal domain-like"/>
    <property type="match status" value="1"/>
</dbReference>
<reference evidence="10" key="1">
    <citation type="submission" date="2025-08" db="UniProtKB">
        <authorList>
            <consortium name="RefSeq"/>
        </authorList>
    </citation>
    <scope>IDENTIFICATION</scope>
</reference>
<dbReference type="InParanoid" id="A0A6P8HRA4"/>
<dbReference type="GO" id="GO:0005504">
    <property type="term" value="F:fatty acid binding"/>
    <property type="evidence" value="ECO:0007669"/>
    <property type="project" value="TreeGrafter"/>
</dbReference>
<dbReference type="FunFam" id="2.40.110.10:FF:000005">
    <property type="entry name" value="Acyl-coenzyme A oxidase"/>
    <property type="match status" value="1"/>
</dbReference>
<sequence length="371" mass="41669">MSTHLDSSSAKNPLSNLKENGSFEPGPLDLYRQQASFNLTEMRHFVDGGEDITEFKDRLWKIMEKDPIFSHEKEKGLSLDGKRRLAQRRCKRVYELDFLNDEEFADNPYKNQALTDVLGSYDWGVSAKNSLNASMFSRLLRFQSKHEHIQELGEKAKRMEIFGCFALTELAHGSNTRAMQTTATYDPRTKEFIINTPTFEATKVWVGNLGRTATHAVVYAQLYTPDGTCHGLHPFVVQVRSTKDLRAKPGVTVGDLGEKLGQNSLDNGFAAFDHVRIPREHLLNSGSDVTPDGRYVSPYKDPNKRFGAALGALSSGRVGITAMAVTNLRSCLPIAIRYSAVRRQFGPPGKEEIPVIEYQMQQWRLIPLLSA</sequence>
<evidence type="ECO:0000313" key="10">
    <source>
        <dbReference type="RefSeq" id="XP_031557638.1"/>
    </source>
</evidence>
<dbReference type="GeneID" id="116294224"/>
<dbReference type="GO" id="GO:0005777">
    <property type="term" value="C:peroxisome"/>
    <property type="evidence" value="ECO:0007669"/>
    <property type="project" value="InterPro"/>
</dbReference>
<comment type="cofactor">
    <cofactor evidence="1">
        <name>FAD</name>
        <dbReference type="ChEBI" id="CHEBI:57692"/>
    </cofactor>
</comment>
<dbReference type="InterPro" id="IPR009100">
    <property type="entry name" value="AcylCoA_DH/oxidase_NM_dom_sf"/>
</dbReference>
<dbReference type="SUPFAM" id="SSF56645">
    <property type="entry name" value="Acyl-CoA dehydrogenase NM domain-like"/>
    <property type="match status" value="1"/>
</dbReference>
<dbReference type="PANTHER" id="PTHR10909">
    <property type="entry name" value="ELECTRON TRANSPORT OXIDOREDUCTASE"/>
    <property type="match status" value="1"/>
</dbReference>
<dbReference type="OrthoDB" id="538336at2759"/>
<feature type="compositionally biased region" description="Polar residues" evidence="5">
    <location>
        <begin position="1"/>
        <end position="19"/>
    </location>
</feature>
<dbReference type="Pfam" id="PF14749">
    <property type="entry name" value="Acyl-CoA_ox_N"/>
    <property type="match status" value="1"/>
</dbReference>
<gene>
    <name evidence="10" type="primary">LOC116294224</name>
</gene>
<feature type="domain" description="Acyl-CoA oxidase/dehydrogenase middle" evidence="6">
    <location>
        <begin position="164"/>
        <end position="274"/>
    </location>
</feature>
<evidence type="ECO:0000256" key="5">
    <source>
        <dbReference type="SAM" id="MobiDB-lite"/>
    </source>
</evidence>
<dbReference type="Pfam" id="PF22924">
    <property type="entry name" value="ACOX_C_alpha1"/>
    <property type="match status" value="1"/>
</dbReference>
<dbReference type="KEGG" id="aten:116294224"/>
<dbReference type="GO" id="GO:0071949">
    <property type="term" value="F:FAD binding"/>
    <property type="evidence" value="ECO:0007669"/>
    <property type="project" value="InterPro"/>
</dbReference>
<comment type="pathway">
    <text evidence="2">Lipid metabolism.</text>
</comment>
<dbReference type="InterPro" id="IPR037069">
    <property type="entry name" value="AcylCoA_DH/ox_N_sf"/>
</dbReference>
<dbReference type="InterPro" id="IPR012258">
    <property type="entry name" value="Acyl-CoA_oxidase"/>
</dbReference>
<dbReference type="InterPro" id="IPR036250">
    <property type="entry name" value="AcylCo_DH-like_C"/>
</dbReference>
<dbReference type="GO" id="GO:0016402">
    <property type="term" value="F:pristanoyl-CoA oxidase activity"/>
    <property type="evidence" value="ECO:0007669"/>
    <property type="project" value="TreeGrafter"/>
</dbReference>
<dbReference type="RefSeq" id="XP_031557638.1">
    <property type="nucleotide sequence ID" value="XM_031701778.1"/>
</dbReference>
<evidence type="ECO:0000259" key="7">
    <source>
        <dbReference type="Pfam" id="PF14749"/>
    </source>
</evidence>
<accession>A0A6P8HRA4</accession>
<dbReference type="InterPro" id="IPR006091">
    <property type="entry name" value="Acyl-CoA_Oxase/DH_mid-dom"/>
</dbReference>
<feature type="non-terminal residue" evidence="10">
    <location>
        <position position="371"/>
    </location>
</feature>
<evidence type="ECO:0000313" key="9">
    <source>
        <dbReference type="Proteomes" id="UP000515163"/>
    </source>
</evidence>
<dbReference type="Gene3D" id="1.10.540.10">
    <property type="entry name" value="Acyl-CoA dehydrogenase/oxidase, N-terminal domain"/>
    <property type="match status" value="1"/>
</dbReference>
<evidence type="ECO:0000256" key="1">
    <source>
        <dbReference type="ARBA" id="ARBA00001974"/>
    </source>
</evidence>